<name>B9K2P7_ALLAM</name>
<dbReference type="RefSeq" id="WP_012654387.1">
    <property type="nucleotide sequence ID" value="NC_011988.1"/>
</dbReference>
<organism evidence="1 2">
    <name type="scientific">Allorhizobium ampelinum (strain ATCC BAA-846 / DSM 112012 / S4)</name>
    <name type="common">Agrobacterium vitis (strain S4)</name>
    <dbReference type="NCBI Taxonomy" id="311402"/>
    <lineage>
        <taxon>Bacteria</taxon>
        <taxon>Pseudomonadati</taxon>
        <taxon>Pseudomonadota</taxon>
        <taxon>Alphaproteobacteria</taxon>
        <taxon>Hyphomicrobiales</taxon>
        <taxon>Rhizobiaceae</taxon>
        <taxon>Rhizobium/Agrobacterium group</taxon>
        <taxon>Allorhizobium</taxon>
        <taxon>Allorhizobium ampelinum</taxon>
    </lineage>
</organism>
<dbReference type="AlphaFoldDB" id="B9K2P7"/>
<dbReference type="eggNOG" id="COG3311">
    <property type="taxonomic scope" value="Bacteria"/>
</dbReference>
<evidence type="ECO:0000313" key="1">
    <source>
        <dbReference type="EMBL" id="ACM39145.1"/>
    </source>
</evidence>
<gene>
    <name evidence="1" type="ordered locus">Avi_6148</name>
</gene>
<evidence type="ECO:0000313" key="2">
    <source>
        <dbReference type="Proteomes" id="UP000001596"/>
    </source>
</evidence>
<proteinExistence type="predicted"/>
<reference evidence="1 2" key="1">
    <citation type="journal article" date="2009" name="J. Bacteriol.">
        <title>Genome sequences of three Agrobacterium biovars help elucidate the evolution of multichromosome genomes in bacteria.</title>
        <authorList>
            <person name="Slater S.C."/>
            <person name="Goldman B.S."/>
            <person name="Goodner B."/>
            <person name="Setubal J.C."/>
            <person name="Farrand S.K."/>
            <person name="Nester E.W."/>
            <person name="Burr T.J."/>
            <person name="Banta L."/>
            <person name="Dickerman A.W."/>
            <person name="Paulsen I."/>
            <person name="Otten L."/>
            <person name="Suen G."/>
            <person name="Welch R."/>
            <person name="Almeida N.F."/>
            <person name="Arnold F."/>
            <person name="Burton O.T."/>
            <person name="Du Z."/>
            <person name="Ewing A."/>
            <person name="Godsy E."/>
            <person name="Heisel S."/>
            <person name="Houmiel K.L."/>
            <person name="Jhaveri J."/>
            <person name="Lu J."/>
            <person name="Miller N.M."/>
            <person name="Norton S."/>
            <person name="Chen Q."/>
            <person name="Phoolcharoen W."/>
            <person name="Ohlin V."/>
            <person name="Ondrusek D."/>
            <person name="Pride N."/>
            <person name="Stricklin S.L."/>
            <person name="Sun J."/>
            <person name="Wheeler C."/>
            <person name="Wilson L."/>
            <person name="Zhu H."/>
            <person name="Wood D.W."/>
        </authorList>
    </citation>
    <scope>NUCLEOTIDE SEQUENCE [LARGE SCALE GENOMIC DNA]</scope>
    <source>
        <strain evidence="2">S4 / ATCC BAA-846</strain>
    </source>
</reference>
<dbReference type="HOGENOM" id="CLU_191265_1_0_5"/>
<keyword evidence="2" id="KW-1185">Reference proteome</keyword>
<protein>
    <submittedName>
        <fullName evidence="1">Uncharacterized protein</fullName>
    </submittedName>
</protein>
<sequence length="84" mass="9483">MRTEPYHPKSALPLPSQRMLNRVQAAAYAGVGVSKFDEMVNDGRMPQPRKIDARRVWDVRQIDIALDALPSDGDISYPDGNDWD</sequence>
<dbReference type="Proteomes" id="UP000001596">
    <property type="component" value="Chromosome 2"/>
</dbReference>
<accession>B9K2P7</accession>
<dbReference type="KEGG" id="avi:Avi_6148"/>
<dbReference type="EMBL" id="CP000634">
    <property type="protein sequence ID" value="ACM39145.1"/>
    <property type="molecule type" value="Genomic_DNA"/>
</dbReference>